<evidence type="ECO:0000256" key="4">
    <source>
        <dbReference type="PROSITE-ProRule" id="PRU00335"/>
    </source>
</evidence>
<dbReference type="Proteomes" id="UP001595891">
    <property type="component" value="Unassembled WGS sequence"/>
</dbReference>
<keyword evidence="3" id="KW-0804">Transcription</keyword>
<organism evidence="6 7">
    <name type="scientific">Sphaerisporangium corydalis</name>
    <dbReference type="NCBI Taxonomy" id="1441875"/>
    <lineage>
        <taxon>Bacteria</taxon>
        <taxon>Bacillati</taxon>
        <taxon>Actinomycetota</taxon>
        <taxon>Actinomycetes</taxon>
        <taxon>Streptosporangiales</taxon>
        <taxon>Streptosporangiaceae</taxon>
        <taxon>Sphaerisporangium</taxon>
    </lineage>
</organism>
<evidence type="ECO:0000256" key="2">
    <source>
        <dbReference type="ARBA" id="ARBA00023125"/>
    </source>
</evidence>
<dbReference type="Gene3D" id="1.10.10.60">
    <property type="entry name" value="Homeodomain-like"/>
    <property type="match status" value="1"/>
</dbReference>
<dbReference type="EMBL" id="JBHSFN010000016">
    <property type="protein sequence ID" value="MFC4589494.1"/>
    <property type="molecule type" value="Genomic_DNA"/>
</dbReference>
<dbReference type="SUPFAM" id="SSF48498">
    <property type="entry name" value="Tetracyclin repressor-like, C-terminal domain"/>
    <property type="match status" value="1"/>
</dbReference>
<dbReference type="InterPro" id="IPR001647">
    <property type="entry name" value="HTH_TetR"/>
</dbReference>
<feature type="DNA-binding region" description="H-T-H motif" evidence="4">
    <location>
        <begin position="46"/>
        <end position="65"/>
    </location>
</feature>
<protein>
    <submittedName>
        <fullName evidence="6">TetR/AcrR family transcriptional regulator C-terminal domain-containing protein</fullName>
    </submittedName>
</protein>
<reference evidence="7" key="1">
    <citation type="journal article" date="2019" name="Int. J. Syst. Evol. Microbiol.">
        <title>The Global Catalogue of Microorganisms (GCM) 10K type strain sequencing project: providing services to taxonomists for standard genome sequencing and annotation.</title>
        <authorList>
            <consortium name="The Broad Institute Genomics Platform"/>
            <consortium name="The Broad Institute Genome Sequencing Center for Infectious Disease"/>
            <person name="Wu L."/>
            <person name="Ma J."/>
        </authorList>
    </citation>
    <scope>NUCLEOTIDE SEQUENCE [LARGE SCALE GENOMIC DNA]</scope>
    <source>
        <strain evidence="7">CCUG 49560</strain>
    </source>
</reference>
<dbReference type="InterPro" id="IPR004111">
    <property type="entry name" value="Repressor_TetR_C"/>
</dbReference>
<evidence type="ECO:0000256" key="1">
    <source>
        <dbReference type="ARBA" id="ARBA00023015"/>
    </source>
</evidence>
<sequence length="237" mass="25701">MNEAGERARGPVWVREAGKRRSALSREAIVDTAVALADAEGLAAVSIRRVAGELGARAMSLYTHIERKEDLLDLMFDKVASETCVAGGLPPGWREGVSAISRATRNAMLRHPWMVDLAAQRPKIGPNSLRHGEQSLTALAGLDLDDEAKGLILTAADDYTLGHTIREVSRGVAVRRDGGSQAEREALLQPYISELMETGDFPNLARFMKTDFPGAVDNFERGLKWLLDGLAADLSLP</sequence>
<dbReference type="InterPro" id="IPR009057">
    <property type="entry name" value="Homeodomain-like_sf"/>
</dbReference>
<dbReference type="Pfam" id="PF00440">
    <property type="entry name" value="TetR_N"/>
    <property type="match status" value="1"/>
</dbReference>
<name>A0ABV9ENB5_9ACTN</name>
<evidence type="ECO:0000256" key="3">
    <source>
        <dbReference type="ARBA" id="ARBA00023163"/>
    </source>
</evidence>
<dbReference type="Gene3D" id="1.10.357.10">
    <property type="entry name" value="Tetracycline Repressor, domain 2"/>
    <property type="match status" value="1"/>
</dbReference>
<dbReference type="SUPFAM" id="SSF46689">
    <property type="entry name" value="Homeodomain-like"/>
    <property type="match status" value="1"/>
</dbReference>
<dbReference type="Pfam" id="PF02909">
    <property type="entry name" value="TetR_C_1"/>
    <property type="match status" value="1"/>
</dbReference>
<evidence type="ECO:0000313" key="6">
    <source>
        <dbReference type="EMBL" id="MFC4589494.1"/>
    </source>
</evidence>
<comment type="caution">
    <text evidence="6">The sequence shown here is derived from an EMBL/GenBank/DDBJ whole genome shotgun (WGS) entry which is preliminary data.</text>
</comment>
<dbReference type="RefSeq" id="WP_262843937.1">
    <property type="nucleotide sequence ID" value="NZ_JANZYP010000023.1"/>
</dbReference>
<evidence type="ECO:0000313" key="7">
    <source>
        <dbReference type="Proteomes" id="UP001595891"/>
    </source>
</evidence>
<dbReference type="PROSITE" id="PS50977">
    <property type="entry name" value="HTH_TETR_2"/>
    <property type="match status" value="1"/>
</dbReference>
<gene>
    <name evidence="6" type="ORF">ACFO8L_25630</name>
</gene>
<keyword evidence="7" id="KW-1185">Reference proteome</keyword>
<keyword evidence="1" id="KW-0805">Transcription regulation</keyword>
<feature type="domain" description="HTH tetR-type" evidence="5">
    <location>
        <begin position="23"/>
        <end position="83"/>
    </location>
</feature>
<dbReference type="InterPro" id="IPR036271">
    <property type="entry name" value="Tet_transcr_reg_TetR-rel_C_sf"/>
</dbReference>
<keyword evidence="2 4" id="KW-0238">DNA-binding</keyword>
<proteinExistence type="predicted"/>
<evidence type="ECO:0000259" key="5">
    <source>
        <dbReference type="PROSITE" id="PS50977"/>
    </source>
</evidence>
<accession>A0ABV9ENB5</accession>